<accession>D4CSN8</accession>
<organism evidence="1 2">
    <name type="scientific">Fusobacterium periodonticum ATCC 33693</name>
    <dbReference type="NCBI Taxonomy" id="546275"/>
    <lineage>
        <taxon>Bacteria</taxon>
        <taxon>Fusobacteriati</taxon>
        <taxon>Fusobacteriota</taxon>
        <taxon>Fusobacteriia</taxon>
        <taxon>Fusobacteriales</taxon>
        <taxon>Fusobacteriaceae</taxon>
        <taxon>Fusobacterium</taxon>
    </lineage>
</organism>
<dbReference type="HOGENOM" id="CLU_2716638_0_0_0"/>
<comment type="caution">
    <text evidence="1">The sequence shown here is derived from an EMBL/GenBank/DDBJ whole genome shotgun (WGS) entry which is preliminary data.</text>
</comment>
<dbReference type="AlphaFoldDB" id="D4CSN8"/>
<dbReference type="EMBL" id="ACJY01000028">
    <property type="protein sequence ID" value="EFE87674.1"/>
    <property type="molecule type" value="Genomic_DNA"/>
</dbReference>
<sequence length="72" mass="8417">MKENKDSFNSFKLKNNSLLAKFLNDEKYTIILTTCLPLVFRELHKGSLNNNGRRSSLVIIFISFIIKNRRRG</sequence>
<dbReference type="STRING" id="546275.FUSPEROL_00397"/>
<name>D4CSN8_9FUSO</name>
<proteinExistence type="predicted"/>
<reference evidence="1 2" key="1">
    <citation type="submission" date="2010-02" db="EMBL/GenBank/DDBJ databases">
        <authorList>
            <person name="Weinstock G."/>
            <person name="Sodergren E."/>
            <person name="Clifton S."/>
            <person name="Fulton L."/>
            <person name="Fulton B."/>
            <person name="Courtney L."/>
            <person name="Fronick C."/>
            <person name="Harrison M."/>
            <person name="Strong C."/>
            <person name="Farmer C."/>
            <person name="Delahaunty K."/>
            <person name="Markovic C."/>
            <person name="Hall O."/>
            <person name="Minx P."/>
            <person name="Tomlinson C."/>
            <person name="Mitreva M."/>
            <person name="Nelson J."/>
            <person name="Hou S."/>
            <person name="Wollam A."/>
            <person name="Pepin K.H."/>
            <person name="Johnson M."/>
            <person name="Bhonagiri V."/>
            <person name="Zhang X."/>
            <person name="Suruliraj S."/>
            <person name="Warren W."/>
            <person name="Chinwalla A."/>
            <person name="Mardis E.R."/>
            <person name="Wilson R.K."/>
        </authorList>
    </citation>
    <scope>NUCLEOTIDE SEQUENCE [LARGE SCALE GENOMIC DNA]</scope>
    <source>
        <strain evidence="1 2">ATCC 33693</strain>
    </source>
</reference>
<protein>
    <submittedName>
        <fullName evidence="1">Uncharacterized protein</fullName>
    </submittedName>
</protein>
<evidence type="ECO:0000313" key="2">
    <source>
        <dbReference type="Proteomes" id="UP000003748"/>
    </source>
</evidence>
<gene>
    <name evidence="1" type="ORF">FUSPEROL_00397</name>
</gene>
<evidence type="ECO:0000313" key="1">
    <source>
        <dbReference type="EMBL" id="EFE87674.1"/>
    </source>
</evidence>
<dbReference type="Proteomes" id="UP000003748">
    <property type="component" value="Unassembled WGS sequence"/>
</dbReference>